<gene>
    <name evidence="6" type="ORF">ATI53_101569</name>
</gene>
<dbReference type="GO" id="GO:0005509">
    <property type="term" value="F:calcium ion binding"/>
    <property type="evidence" value="ECO:0007669"/>
    <property type="project" value="InterPro"/>
</dbReference>
<dbReference type="PANTHER" id="PTHR10827:SF98">
    <property type="entry name" value="45 KDA CALCIUM-BINDING PROTEIN"/>
    <property type="match status" value="1"/>
</dbReference>
<keyword evidence="7" id="KW-1185">Reference proteome</keyword>
<keyword evidence="4" id="KW-0732">Signal</keyword>
<dbReference type="SUPFAM" id="SSF47473">
    <property type="entry name" value="EF-hand"/>
    <property type="match status" value="1"/>
</dbReference>
<dbReference type="Pfam" id="PF13202">
    <property type="entry name" value="EF-hand_5"/>
    <property type="match status" value="2"/>
</dbReference>
<dbReference type="Pfam" id="PF13499">
    <property type="entry name" value="EF-hand_7"/>
    <property type="match status" value="1"/>
</dbReference>
<dbReference type="PANTHER" id="PTHR10827">
    <property type="entry name" value="RETICULOCALBIN"/>
    <property type="match status" value="1"/>
</dbReference>
<name>A0A327YA09_9RHOB</name>
<feature type="domain" description="EF-hand" evidence="5">
    <location>
        <begin position="38"/>
        <end position="73"/>
    </location>
</feature>
<dbReference type="InterPro" id="IPR011992">
    <property type="entry name" value="EF-hand-dom_pair"/>
</dbReference>
<feature type="compositionally biased region" description="Basic and acidic residues" evidence="3">
    <location>
        <begin position="156"/>
        <end position="185"/>
    </location>
</feature>
<organism evidence="6 7">
    <name type="scientific">Salipiger aestuarii</name>
    <dbReference type="NCBI Taxonomy" id="568098"/>
    <lineage>
        <taxon>Bacteria</taxon>
        <taxon>Pseudomonadati</taxon>
        <taxon>Pseudomonadota</taxon>
        <taxon>Alphaproteobacteria</taxon>
        <taxon>Rhodobacterales</taxon>
        <taxon>Roseobacteraceae</taxon>
        <taxon>Salipiger</taxon>
    </lineage>
</organism>
<proteinExistence type="predicted"/>
<evidence type="ECO:0000313" key="7">
    <source>
        <dbReference type="Proteomes" id="UP000249165"/>
    </source>
</evidence>
<feature type="region of interest" description="Disordered" evidence="3">
    <location>
        <begin position="155"/>
        <end position="245"/>
    </location>
</feature>
<dbReference type="EMBL" id="QLMG01000015">
    <property type="protein sequence ID" value="RAK17271.1"/>
    <property type="molecule type" value="Genomic_DNA"/>
</dbReference>
<feature type="chain" id="PRO_5016426862" evidence="4">
    <location>
        <begin position="23"/>
        <end position="245"/>
    </location>
</feature>
<keyword evidence="2" id="KW-0677">Repeat</keyword>
<dbReference type="CDD" id="cd00051">
    <property type="entry name" value="EFh"/>
    <property type="match status" value="1"/>
</dbReference>
<evidence type="ECO:0000256" key="4">
    <source>
        <dbReference type="SAM" id="SignalP"/>
    </source>
</evidence>
<dbReference type="PROSITE" id="PS50222">
    <property type="entry name" value="EF_HAND_2"/>
    <property type="match status" value="2"/>
</dbReference>
<feature type="signal peptide" evidence="4">
    <location>
        <begin position="1"/>
        <end position="22"/>
    </location>
</feature>
<accession>A0A327YA09</accession>
<dbReference type="PROSITE" id="PS00018">
    <property type="entry name" value="EF_HAND_1"/>
    <property type="match status" value="3"/>
</dbReference>
<sequence length="245" mass="25914">MTRRAKLLIGAAIAVIGTSSLAQTVPGDQPRGNGPGTDGAPMMAQMFQSLDTDGDGAVSREELSAAGPAAAFSEADTNGDGALEGDELTAFHDARKAAREARRQQMMLLRLDTDKDGKLSLEELQANGRGGPARIFERLDADDDGTVSAEEMAALDQRRSRMHDGGRPRHGEGRMGRDGHRDGRSGHMGAHRLGHGGDCDGNHRVDRRADMSRDHGPRDAGRAQTPPAQGDAAPMVEPLPGQPTD</sequence>
<feature type="compositionally biased region" description="Basic and acidic residues" evidence="3">
    <location>
        <begin position="195"/>
        <end position="221"/>
    </location>
</feature>
<dbReference type="AlphaFoldDB" id="A0A327YA09"/>
<evidence type="ECO:0000256" key="2">
    <source>
        <dbReference type="ARBA" id="ARBA00022737"/>
    </source>
</evidence>
<dbReference type="RefSeq" id="WP_009504671.1">
    <property type="nucleotide sequence ID" value="NZ_LIGK01000022.1"/>
</dbReference>
<dbReference type="SMART" id="SM00054">
    <property type="entry name" value="EFh"/>
    <property type="match status" value="4"/>
</dbReference>
<dbReference type="OrthoDB" id="5470953at2"/>
<evidence type="ECO:0000259" key="5">
    <source>
        <dbReference type="PROSITE" id="PS50222"/>
    </source>
</evidence>
<dbReference type="Proteomes" id="UP000249165">
    <property type="component" value="Unassembled WGS sequence"/>
</dbReference>
<dbReference type="InterPro" id="IPR018247">
    <property type="entry name" value="EF_Hand_1_Ca_BS"/>
</dbReference>
<comment type="caution">
    <text evidence="6">The sequence shown here is derived from an EMBL/GenBank/DDBJ whole genome shotgun (WGS) entry which is preliminary data.</text>
</comment>
<evidence type="ECO:0000256" key="1">
    <source>
        <dbReference type="ARBA" id="ARBA00022723"/>
    </source>
</evidence>
<dbReference type="Gene3D" id="1.10.238.10">
    <property type="entry name" value="EF-hand"/>
    <property type="match status" value="2"/>
</dbReference>
<keyword evidence="1" id="KW-0479">Metal-binding</keyword>
<evidence type="ECO:0000256" key="3">
    <source>
        <dbReference type="SAM" id="MobiDB-lite"/>
    </source>
</evidence>
<feature type="domain" description="EF-hand" evidence="5">
    <location>
        <begin position="134"/>
        <end position="162"/>
    </location>
</feature>
<reference evidence="6 7" key="1">
    <citation type="submission" date="2018-06" db="EMBL/GenBank/DDBJ databases">
        <title>Genomic Encyclopedia of Archaeal and Bacterial Type Strains, Phase II (KMG-II): from individual species to whole genera.</title>
        <authorList>
            <person name="Goeker M."/>
        </authorList>
    </citation>
    <scope>NUCLEOTIDE SEQUENCE [LARGE SCALE GENOMIC DNA]</scope>
    <source>
        <strain evidence="6 7">DSM 22011</strain>
    </source>
</reference>
<protein>
    <submittedName>
        <fullName evidence="6">Ca2+-binding EF-hand superfamily protein</fullName>
    </submittedName>
</protein>
<evidence type="ECO:0000313" key="6">
    <source>
        <dbReference type="EMBL" id="RAK17271.1"/>
    </source>
</evidence>
<dbReference type="InterPro" id="IPR002048">
    <property type="entry name" value="EF_hand_dom"/>
</dbReference>